<dbReference type="Proteomes" id="UP000663873">
    <property type="component" value="Unassembled WGS sequence"/>
</dbReference>
<feature type="non-terminal residue" evidence="3">
    <location>
        <position position="1"/>
    </location>
</feature>
<evidence type="ECO:0000313" key="3">
    <source>
        <dbReference type="EMBL" id="CAF4751988.1"/>
    </source>
</evidence>
<dbReference type="EMBL" id="CAJOBP010040644">
    <property type="protein sequence ID" value="CAF4751988.1"/>
    <property type="molecule type" value="Genomic_DNA"/>
</dbReference>
<sequence length="113" mass="12912">YICECPYGYNGVNCETRIRRQSYSPSSCYTRCERRTCTYRQSGYGMAPLSCTCDQPSRYSSGSNNCNMQQAPQPYVVCNPNPCRYGQSCYSLTSYSFYCTCQITYIGPLCERC</sequence>
<comment type="caution">
    <text evidence="1">Lacks conserved residue(s) required for the propagation of feature annotation.</text>
</comment>
<reference evidence="3" key="1">
    <citation type="submission" date="2021-02" db="EMBL/GenBank/DDBJ databases">
        <authorList>
            <person name="Nowell W R."/>
        </authorList>
    </citation>
    <scope>NUCLEOTIDE SEQUENCE</scope>
</reference>
<dbReference type="PROSITE" id="PS01186">
    <property type="entry name" value="EGF_2"/>
    <property type="match status" value="1"/>
</dbReference>
<keyword evidence="4" id="KW-1185">Reference proteome</keyword>
<protein>
    <recommendedName>
        <fullName evidence="2">EGF-like domain-containing protein</fullName>
    </recommendedName>
</protein>
<keyword evidence="1" id="KW-1015">Disulfide bond</keyword>
<comment type="caution">
    <text evidence="3">The sequence shown here is derived from an EMBL/GenBank/DDBJ whole genome shotgun (WGS) entry which is preliminary data.</text>
</comment>
<feature type="disulfide bond" evidence="1">
    <location>
        <begin position="101"/>
        <end position="110"/>
    </location>
</feature>
<proteinExistence type="predicted"/>
<feature type="domain" description="EGF-like" evidence="2">
    <location>
        <begin position="74"/>
        <end position="111"/>
    </location>
</feature>
<accession>A0A821LJE6</accession>
<gene>
    <name evidence="3" type="ORF">UJA718_LOCUS38975</name>
</gene>
<evidence type="ECO:0000259" key="2">
    <source>
        <dbReference type="PROSITE" id="PS50026"/>
    </source>
</evidence>
<name>A0A821LJE6_9BILA</name>
<evidence type="ECO:0000313" key="4">
    <source>
        <dbReference type="Proteomes" id="UP000663873"/>
    </source>
</evidence>
<dbReference type="Gene3D" id="2.10.25.10">
    <property type="entry name" value="Laminin"/>
    <property type="match status" value="1"/>
</dbReference>
<organism evidence="3 4">
    <name type="scientific">Rotaria socialis</name>
    <dbReference type="NCBI Taxonomy" id="392032"/>
    <lineage>
        <taxon>Eukaryota</taxon>
        <taxon>Metazoa</taxon>
        <taxon>Spiralia</taxon>
        <taxon>Gnathifera</taxon>
        <taxon>Rotifera</taxon>
        <taxon>Eurotatoria</taxon>
        <taxon>Bdelloidea</taxon>
        <taxon>Philodinida</taxon>
        <taxon>Philodinidae</taxon>
        <taxon>Rotaria</taxon>
    </lineage>
</organism>
<dbReference type="InterPro" id="IPR000742">
    <property type="entry name" value="EGF"/>
</dbReference>
<dbReference type="AlphaFoldDB" id="A0A821LJE6"/>
<keyword evidence="1" id="KW-0245">EGF-like domain</keyword>
<dbReference type="SUPFAM" id="SSF57196">
    <property type="entry name" value="EGF/Laminin"/>
    <property type="match status" value="1"/>
</dbReference>
<feature type="domain" description="EGF-like" evidence="2">
    <location>
        <begin position="1"/>
        <end position="15"/>
    </location>
</feature>
<evidence type="ECO:0000256" key="1">
    <source>
        <dbReference type="PROSITE-ProRule" id="PRU00076"/>
    </source>
</evidence>
<feature type="disulfide bond" evidence="1">
    <location>
        <begin position="5"/>
        <end position="14"/>
    </location>
</feature>
<dbReference type="PROSITE" id="PS50026">
    <property type="entry name" value="EGF_3"/>
    <property type="match status" value="2"/>
</dbReference>
<dbReference type="PROSITE" id="PS00022">
    <property type="entry name" value="EGF_1"/>
    <property type="match status" value="2"/>
</dbReference>